<dbReference type="GO" id="GO:0005868">
    <property type="term" value="C:cytoplasmic dynein complex"/>
    <property type="evidence" value="ECO:0007669"/>
    <property type="project" value="TreeGrafter"/>
</dbReference>
<dbReference type="Gene3D" id="3.30.1140.40">
    <property type="entry name" value="Tctex-1"/>
    <property type="match status" value="2"/>
</dbReference>
<accession>A0A8J9YYL0</accession>
<dbReference type="InterPro" id="IPR038586">
    <property type="entry name" value="Tctex-1-like_sf"/>
</dbReference>
<sequence length="255" mass="28028">MPGQTTESLTSNWNKMTSESRPRFPALHVKNLVQETLRQNLDGRSYRAALCKDLTGNILDQLNDKLITRGPKGYKFITFIDVGANQTAGPVFYGSQCVKALGQAAGDDFAEASFQNASLYGIGIVWAVPDPAWTTSRARLTPTESQCQQHFPIVQVKSIIEDAIDRHAVGRRYEPVFCKNLTQKLSAELKTTLLQKGPKGYKFVSFVTVGSSGGGDTVFCASQCTWGKPGDDFAEFTRQNSSLYAMAIVWGIRAE</sequence>
<organism evidence="3 4">
    <name type="scientific">Branchiostoma lanceolatum</name>
    <name type="common">Common lancelet</name>
    <name type="synonym">Amphioxus lanceolatum</name>
    <dbReference type="NCBI Taxonomy" id="7740"/>
    <lineage>
        <taxon>Eukaryota</taxon>
        <taxon>Metazoa</taxon>
        <taxon>Chordata</taxon>
        <taxon>Cephalochordata</taxon>
        <taxon>Leptocardii</taxon>
        <taxon>Amphioxiformes</taxon>
        <taxon>Branchiostomatidae</taxon>
        <taxon>Branchiostoma</taxon>
    </lineage>
</organism>
<evidence type="ECO:0000256" key="2">
    <source>
        <dbReference type="SAM" id="MobiDB-lite"/>
    </source>
</evidence>
<dbReference type="Pfam" id="PF03645">
    <property type="entry name" value="Tctex-1"/>
    <property type="match status" value="2"/>
</dbReference>
<dbReference type="GO" id="GO:0007018">
    <property type="term" value="P:microtubule-based movement"/>
    <property type="evidence" value="ECO:0007669"/>
    <property type="project" value="TreeGrafter"/>
</dbReference>
<dbReference type="PANTHER" id="PTHR21255:SF65">
    <property type="entry name" value="TCTEX1 DOMAIN-CONTAINING PROTEIN 2"/>
    <property type="match status" value="1"/>
</dbReference>
<dbReference type="OrthoDB" id="9981820at2759"/>
<keyword evidence="4" id="KW-1185">Reference proteome</keyword>
<feature type="region of interest" description="Disordered" evidence="2">
    <location>
        <begin position="1"/>
        <end position="21"/>
    </location>
</feature>
<feature type="compositionally biased region" description="Polar residues" evidence="2">
    <location>
        <begin position="1"/>
        <end position="19"/>
    </location>
</feature>
<dbReference type="InterPro" id="IPR005334">
    <property type="entry name" value="Tctex-1-like"/>
</dbReference>
<comment type="similarity">
    <text evidence="1">Belongs to the dynein light chain Tctex-type family.</text>
</comment>
<gene>
    <name evidence="3" type="primary">TCTEX1D1</name>
    <name evidence="3" type="ORF">BLAG_LOCUS6781</name>
</gene>
<evidence type="ECO:0000313" key="4">
    <source>
        <dbReference type="Proteomes" id="UP000838412"/>
    </source>
</evidence>
<reference evidence="3" key="1">
    <citation type="submission" date="2022-01" db="EMBL/GenBank/DDBJ databases">
        <authorList>
            <person name="Braso-Vives M."/>
        </authorList>
    </citation>
    <scope>NUCLEOTIDE SEQUENCE</scope>
</reference>
<protein>
    <submittedName>
        <fullName evidence="3">TCTEX1D1 protein</fullName>
    </submittedName>
</protein>
<dbReference type="CDD" id="cd21451">
    <property type="entry name" value="DLC-like_TCTEX1D"/>
    <property type="match status" value="2"/>
</dbReference>
<dbReference type="EMBL" id="OV696698">
    <property type="protein sequence ID" value="CAH1244026.1"/>
    <property type="molecule type" value="Genomic_DNA"/>
</dbReference>
<dbReference type="Proteomes" id="UP000838412">
    <property type="component" value="Chromosome 13"/>
</dbReference>
<name>A0A8J9YYL0_BRALA</name>
<dbReference type="GO" id="GO:0005737">
    <property type="term" value="C:cytoplasm"/>
    <property type="evidence" value="ECO:0007669"/>
    <property type="project" value="TreeGrafter"/>
</dbReference>
<evidence type="ECO:0000256" key="1">
    <source>
        <dbReference type="ARBA" id="ARBA00005361"/>
    </source>
</evidence>
<dbReference type="AlphaFoldDB" id="A0A8J9YYL0"/>
<dbReference type="PANTHER" id="PTHR21255">
    <property type="entry name" value="T-COMPLEX-ASSOCIATED-TESTIS-EXPRESSED 1/ DYNEIN LIGHT CHAIN"/>
    <property type="match status" value="1"/>
</dbReference>
<proteinExistence type="inferred from homology"/>
<dbReference type="GO" id="GO:0045505">
    <property type="term" value="F:dynein intermediate chain binding"/>
    <property type="evidence" value="ECO:0007669"/>
    <property type="project" value="TreeGrafter"/>
</dbReference>
<evidence type="ECO:0000313" key="3">
    <source>
        <dbReference type="EMBL" id="CAH1244026.1"/>
    </source>
</evidence>